<name>A0A9R1XVV6_LACSA</name>
<dbReference type="AlphaFoldDB" id="A0A9R1XVV6"/>
<gene>
    <name evidence="1" type="ORF">LSAT_V11C100047720</name>
</gene>
<dbReference type="PANTHER" id="PTHR47481:SF36">
    <property type="entry name" value="CCHC-TYPE DOMAIN-CONTAINING PROTEIN"/>
    <property type="match status" value="1"/>
</dbReference>
<dbReference type="EMBL" id="NBSK02000001">
    <property type="protein sequence ID" value="KAJ0228036.1"/>
    <property type="molecule type" value="Genomic_DNA"/>
</dbReference>
<dbReference type="PANTHER" id="PTHR47481">
    <property type="match status" value="1"/>
</dbReference>
<proteinExistence type="predicted"/>
<organism evidence="1 2">
    <name type="scientific">Lactuca sativa</name>
    <name type="common">Garden lettuce</name>
    <dbReference type="NCBI Taxonomy" id="4236"/>
    <lineage>
        <taxon>Eukaryota</taxon>
        <taxon>Viridiplantae</taxon>
        <taxon>Streptophyta</taxon>
        <taxon>Embryophyta</taxon>
        <taxon>Tracheophyta</taxon>
        <taxon>Spermatophyta</taxon>
        <taxon>Magnoliopsida</taxon>
        <taxon>eudicotyledons</taxon>
        <taxon>Gunneridae</taxon>
        <taxon>Pentapetalae</taxon>
        <taxon>asterids</taxon>
        <taxon>campanulids</taxon>
        <taxon>Asterales</taxon>
        <taxon>Asteraceae</taxon>
        <taxon>Cichorioideae</taxon>
        <taxon>Cichorieae</taxon>
        <taxon>Lactucinae</taxon>
        <taxon>Lactuca</taxon>
    </lineage>
</organism>
<evidence type="ECO:0000313" key="2">
    <source>
        <dbReference type="Proteomes" id="UP000235145"/>
    </source>
</evidence>
<sequence length="135" mass="15535">MPPEEDVNGTLRKWKIKAGKAMFASKTTVEEKMLKHIQEKNTLKEAWDTFVTLFTKNNDMRLKLLENELLLISKKAQMMRIIMQGLRPKYRSLVTTIQGWPVQPSLVDFENLLAIQEAMAKQMGGITLKSEKEAL</sequence>
<keyword evidence="2" id="KW-1185">Reference proteome</keyword>
<dbReference type="Proteomes" id="UP000235145">
    <property type="component" value="Unassembled WGS sequence"/>
</dbReference>
<reference evidence="1 2" key="1">
    <citation type="journal article" date="2017" name="Nat. Commun.">
        <title>Genome assembly with in vitro proximity ligation data and whole-genome triplication in lettuce.</title>
        <authorList>
            <person name="Reyes-Chin-Wo S."/>
            <person name="Wang Z."/>
            <person name="Yang X."/>
            <person name="Kozik A."/>
            <person name="Arikit S."/>
            <person name="Song C."/>
            <person name="Xia L."/>
            <person name="Froenicke L."/>
            <person name="Lavelle D.O."/>
            <person name="Truco M.J."/>
            <person name="Xia R."/>
            <person name="Zhu S."/>
            <person name="Xu C."/>
            <person name="Xu H."/>
            <person name="Xu X."/>
            <person name="Cox K."/>
            <person name="Korf I."/>
            <person name="Meyers B.C."/>
            <person name="Michelmore R.W."/>
        </authorList>
    </citation>
    <scope>NUCLEOTIDE SEQUENCE [LARGE SCALE GENOMIC DNA]</scope>
    <source>
        <strain evidence="2">cv. Salinas</strain>
        <tissue evidence="1">Seedlings</tissue>
    </source>
</reference>
<protein>
    <submittedName>
        <fullName evidence="1">Uncharacterized protein</fullName>
    </submittedName>
</protein>
<evidence type="ECO:0000313" key="1">
    <source>
        <dbReference type="EMBL" id="KAJ0228036.1"/>
    </source>
</evidence>
<accession>A0A9R1XVV6</accession>
<comment type="caution">
    <text evidence="1">The sequence shown here is derived from an EMBL/GenBank/DDBJ whole genome shotgun (WGS) entry which is preliminary data.</text>
</comment>